<dbReference type="InterPro" id="IPR036291">
    <property type="entry name" value="NAD(P)-bd_dom_sf"/>
</dbReference>
<name>A0A1M5FP86_LOKAT</name>
<evidence type="ECO:0000313" key="1">
    <source>
        <dbReference type="EMBL" id="SHF93367.1"/>
    </source>
</evidence>
<dbReference type="SUPFAM" id="SSF51735">
    <property type="entry name" value="NAD(P)-binding Rossmann-fold domains"/>
    <property type="match status" value="1"/>
</dbReference>
<dbReference type="RefSeq" id="WP_072858949.1">
    <property type="nucleotide sequence ID" value="NZ_FQUE01000023.1"/>
</dbReference>
<dbReference type="STRING" id="366533.SAMN05444339_12318"/>
<dbReference type="Gene3D" id="3.40.50.720">
    <property type="entry name" value="NAD(P)-binding Rossmann-like Domain"/>
    <property type="match status" value="1"/>
</dbReference>
<dbReference type="InterPro" id="IPR052718">
    <property type="entry name" value="NmrA-type_oxidoreductase"/>
</dbReference>
<evidence type="ECO:0000313" key="2">
    <source>
        <dbReference type="Proteomes" id="UP000183987"/>
    </source>
</evidence>
<accession>A0A1M5FP86</accession>
<sequence length="147" mass="16208">MLIVTGATGQLGRKVDDHLLTLVPASRIGDRTREPDRAADLAAAGIRVRRDNYDDVASLRRAWEGAERVLLMSSNARAHGGDPIARPFPWRERPASVACFTQAKCLPRPTRVSRPVAIMPRPKTCWSVPAYLGPRCVTVSKRQAPSR</sequence>
<protein>
    <submittedName>
        <fullName evidence="1">NmrA-like family protein</fullName>
    </submittedName>
</protein>
<gene>
    <name evidence="1" type="ORF">SAMN05444339_12318</name>
</gene>
<organism evidence="1 2">
    <name type="scientific">Loktanella atrilutea</name>
    <dbReference type="NCBI Taxonomy" id="366533"/>
    <lineage>
        <taxon>Bacteria</taxon>
        <taxon>Pseudomonadati</taxon>
        <taxon>Pseudomonadota</taxon>
        <taxon>Alphaproteobacteria</taxon>
        <taxon>Rhodobacterales</taxon>
        <taxon>Roseobacteraceae</taxon>
        <taxon>Loktanella</taxon>
    </lineage>
</organism>
<keyword evidence="2" id="KW-1185">Reference proteome</keyword>
<dbReference type="AlphaFoldDB" id="A0A1M5FP86"/>
<dbReference type="PANTHER" id="PTHR47129:SF1">
    <property type="entry name" value="NMRA-LIKE DOMAIN-CONTAINING PROTEIN"/>
    <property type="match status" value="1"/>
</dbReference>
<proteinExistence type="predicted"/>
<dbReference type="Proteomes" id="UP000183987">
    <property type="component" value="Unassembled WGS sequence"/>
</dbReference>
<dbReference type="PANTHER" id="PTHR47129">
    <property type="entry name" value="QUINONE OXIDOREDUCTASE 2"/>
    <property type="match status" value="1"/>
</dbReference>
<reference evidence="2" key="1">
    <citation type="submission" date="2016-11" db="EMBL/GenBank/DDBJ databases">
        <authorList>
            <person name="Varghese N."/>
            <person name="Submissions S."/>
        </authorList>
    </citation>
    <scope>NUCLEOTIDE SEQUENCE [LARGE SCALE GENOMIC DNA]</scope>
    <source>
        <strain evidence="2">DSM 29326</strain>
    </source>
</reference>
<dbReference type="EMBL" id="FQUE01000023">
    <property type="protein sequence ID" value="SHF93367.1"/>
    <property type="molecule type" value="Genomic_DNA"/>
</dbReference>